<dbReference type="Proteomes" id="UP000267794">
    <property type="component" value="Chromosome"/>
</dbReference>
<proteinExistence type="predicted"/>
<name>A0A386RDC0_LACHE</name>
<evidence type="ECO:0000259" key="1">
    <source>
        <dbReference type="Pfam" id="PF13457"/>
    </source>
</evidence>
<gene>
    <name evidence="2" type="ORF">BC335_0730</name>
</gene>
<protein>
    <recommendedName>
        <fullName evidence="1">GW domain-containing protein</fullName>
    </recommendedName>
</protein>
<organism evidence="2 3">
    <name type="scientific">Lactobacillus helveticus</name>
    <name type="common">Lactobacillus suntoryeus</name>
    <dbReference type="NCBI Taxonomy" id="1587"/>
    <lineage>
        <taxon>Bacteria</taxon>
        <taxon>Bacillati</taxon>
        <taxon>Bacillota</taxon>
        <taxon>Bacilli</taxon>
        <taxon>Lactobacillales</taxon>
        <taxon>Lactobacillaceae</taxon>
        <taxon>Lactobacillus</taxon>
    </lineage>
</organism>
<reference evidence="2 3" key="1">
    <citation type="submission" date="2016-10" db="EMBL/GenBank/DDBJ databases">
        <title>Complete genomic sequencing of Lactobacillus helveticus LH99 and comparative genome analysis.</title>
        <authorList>
            <person name="Li N."/>
            <person name="You C."/>
            <person name="Liu Z."/>
        </authorList>
    </citation>
    <scope>NUCLEOTIDE SEQUENCE [LARGE SCALE GENOMIC DNA]</scope>
    <source>
        <strain evidence="2 3">LH99</strain>
    </source>
</reference>
<dbReference type="Pfam" id="PF13457">
    <property type="entry name" value="GW"/>
    <property type="match status" value="1"/>
</dbReference>
<evidence type="ECO:0000313" key="3">
    <source>
        <dbReference type="Proteomes" id="UP000267794"/>
    </source>
</evidence>
<evidence type="ECO:0000313" key="2">
    <source>
        <dbReference type="EMBL" id="AYE61235.1"/>
    </source>
</evidence>
<dbReference type="EMBL" id="CP017982">
    <property type="protein sequence ID" value="AYE61235.1"/>
    <property type="molecule type" value="Genomic_DNA"/>
</dbReference>
<dbReference type="InterPro" id="IPR025987">
    <property type="entry name" value="GW_dom"/>
</dbReference>
<feature type="domain" description="GW" evidence="1">
    <location>
        <begin position="32"/>
        <end position="98"/>
    </location>
</feature>
<dbReference type="RefSeq" id="WP_232585844.1">
    <property type="nucleotide sequence ID" value="NZ_CP017982.1"/>
</dbReference>
<dbReference type="AlphaFoldDB" id="A0A386RDC0"/>
<accession>A0A386RDC0</accession>
<sequence>MKKLKIFIIISLMMLFWVWPKSVSAKSFSSFQTKMINGNSNYRIYQGMTHRGPVGSVGLARTFKYGNFQASAVKKVGKSKYYFVWIDGHKAGWLNQRVFLRNKISVVKKISLVNNPYYSFPTKDAINLATDSTGTVVNPNKVKASQDEVLSNSASEHKITFTYGKAHAHTVVEVKGDAQEGVGVADKPEQTGKSASSWFKHYRTSGNWGKGASYAPETKPHVLKSGSFKLKTYFYQPATLSQGRSQTGMVGPVPEGMTISNGSMYATMYKSSHNTRAHIVAYKLKNVPNRYIMQKLPWLPWGQFTRLASKLKISPYIKLGHGQAFSAS</sequence>